<feature type="transmembrane region" description="Helical" evidence="1">
    <location>
        <begin position="59"/>
        <end position="81"/>
    </location>
</feature>
<gene>
    <name evidence="3" type="ORF">O9H85_33120</name>
</gene>
<evidence type="ECO:0000313" key="4">
    <source>
        <dbReference type="Proteomes" id="UP001527882"/>
    </source>
</evidence>
<keyword evidence="1" id="KW-0472">Membrane</keyword>
<dbReference type="InterPro" id="IPR037522">
    <property type="entry name" value="HD_GYP_dom"/>
</dbReference>
<evidence type="ECO:0000313" key="3">
    <source>
        <dbReference type="EMBL" id="MCZ8517109.1"/>
    </source>
</evidence>
<dbReference type="CDD" id="cd00077">
    <property type="entry name" value="HDc"/>
    <property type="match status" value="1"/>
</dbReference>
<name>A0ABT4QJU0_9BACL</name>
<dbReference type="EMBL" id="JAQAGZ010000032">
    <property type="protein sequence ID" value="MCZ8517109.1"/>
    <property type="molecule type" value="Genomic_DNA"/>
</dbReference>
<dbReference type="InterPro" id="IPR003607">
    <property type="entry name" value="HD/PDEase_dom"/>
</dbReference>
<dbReference type="Proteomes" id="UP001527882">
    <property type="component" value="Unassembled WGS sequence"/>
</dbReference>
<evidence type="ECO:0000259" key="2">
    <source>
        <dbReference type="PROSITE" id="PS51832"/>
    </source>
</evidence>
<sequence>MVPDGKREGLLQAAHSKRVVSERLPGHMLHLWIPVLNGQGQLTGLVELTRDITAQDRQIGWLEIMLSAVILLGMLALFFGLRQVFVASAKLIDGKNRELGRMVAVIERTYDESLQALSSALDSRDNETQGHSFRVTSYALRLGQEMRLSERELGLLARGALLHDVGKIGVPDAILLKPDRLTEDEWNVMRSHVAIGYQMLRHITFLEPSLDVVRYHHERWDGKGYPFQLEGEQIPLYARIFAVCDTYDAMTSDRPYRKGRSCEEARQEIARCAGTQFCPEVAEAFLRIDPEEWGEIRRLSQAGESEDLLDRMLYKNRPIPQAG</sequence>
<reference evidence="3 4" key="1">
    <citation type="submission" date="2022-12" db="EMBL/GenBank/DDBJ databases">
        <title>Draft genome sequence of Paenibacillus sp. dW9.</title>
        <authorList>
            <person name="Choi E.-W."/>
            <person name="Kim D.-U."/>
        </authorList>
    </citation>
    <scope>NUCLEOTIDE SEQUENCE [LARGE SCALE GENOMIC DNA]</scope>
    <source>
        <strain evidence="4">dW9</strain>
    </source>
</reference>
<dbReference type="Pfam" id="PF13487">
    <property type="entry name" value="HD_5"/>
    <property type="match status" value="1"/>
</dbReference>
<dbReference type="PANTHER" id="PTHR45228:SF1">
    <property type="entry name" value="CYCLIC DI-GMP PHOSPHODIESTERASE TM_0186"/>
    <property type="match status" value="1"/>
</dbReference>
<proteinExistence type="predicted"/>
<dbReference type="InterPro" id="IPR006675">
    <property type="entry name" value="HDIG_dom"/>
</dbReference>
<keyword evidence="1" id="KW-1133">Transmembrane helix</keyword>
<accession>A0ABT4QJU0</accession>
<protein>
    <submittedName>
        <fullName evidence="3">HD-GYP domain-containing protein</fullName>
    </submittedName>
</protein>
<organism evidence="3 4">
    <name type="scientific">Paenibacillus gyeongsangnamensis</name>
    <dbReference type="NCBI Taxonomy" id="3388067"/>
    <lineage>
        <taxon>Bacteria</taxon>
        <taxon>Bacillati</taxon>
        <taxon>Bacillota</taxon>
        <taxon>Bacilli</taxon>
        <taxon>Bacillales</taxon>
        <taxon>Paenibacillaceae</taxon>
        <taxon>Paenibacillus</taxon>
    </lineage>
</organism>
<keyword evidence="1" id="KW-0812">Transmembrane</keyword>
<keyword evidence="4" id="KW-1185">Reference proteome</keyword>
<feature type="domain" description="HD-GYP" evidence="2">
    <location>
        <begin position="106"/>
        <end position="301"/>
    </location>
</feature>
<dbReference type="Gene3D" id="1.10.3210.10">
    <property type="entry name" value="Hypothetical protein af1432"/>
    <property type="match status" value="1"/>
</dbReference>
<comment type="caution">
    <text evidence="3">The sequence shown here is derived from an EMBL/GenBank/DDBJ whole genome shotgun (WGS) entry which is preliminary data.</text>
</comment>
<dbReference type="SUPFAM" id="SSF109604">
    <property type="entry name" value="HD-domain/PDEase-like"/>
    <property type="match status" value="1"/>
</dbReference>
<dbReference type="PANTHER" id="PTHR45228">
    <property type="entry name" value="CYCLIC DI-GMP PHOSPHODIESTERASE TM_0186-RELATED"/>
    <property type="match status" value="1"/>
</dbReference>
<dbReference type="SMART" id="SM00471">
    <property type="entry name" value="HDc"/>
    <property type="match status" value="1"/>
</dbReference>
<dbReference type="RefSeq" id="WP_269885697.1">
    <property type="nucleotide sequence ID" value="NZ_JAQAGZ010000032.1"/>
</dbReference>
<dbReference type="PROSITE" id="PS51832">
    <property type="entry name" value="HD_GYP"/>
    <property type="match status" value="1"/>
</dbReference>
<dbReference type="InterPro" id="IPR052020">
    <property type="entry name" value="Cyclic_di-GMP/3'3'-cGAMP_PDE"/>
</dbReference>
<evidence type="ECO:0000256" key="1">
    <source>
        <dbReference type="SAM" id="Phobius"/>
    </source>
</evidence>
<dbReference type="NCBIfam" id="TIGR00277">
    <property type="entry name" value="HDIG"/>
    <property type="match status" value="1"/>
</dbReference>